<gene>
    <name evidence="1" type="ORF">MONAX_5E031201</name>
</gene>
<name>A0A5E4D5G5_MARMO</name>
<dbReference type="EMBL" id="CABDUW010003433">
    <property type="protein sequence ID" value="VTJ89248.1"/>
    <property type="molecule type" value="Genomic_DNA"/>
</dbReference>
<feature type="non-terminal residue" evidence="1">
    <location>
        <position position="56"/>
    </location>
</feature>
<evidence type="ECO:0000313" key="2">
    <source>
        <dbReference type="Proteomes" id="UP000335636"/>
    </source>
</evidence>
<protein>
    <submittedName>
        <fullName evidence="1">Uncharacterized protein</fullName>
    </submittedName>
</protein>
<proteinExistence type="predicted"/>
<dbReference type="AlphaFoldDB" id="A0A5E4D5G5"/>
<accession>A0A5E4D5G5</accession>
<evidence type="ECO:0000313" key="1">
    <source>
        <dbReference type="EMBL" id="VTJ89248.1"/>
    </source>
</evidence>
<feature type="non-terminal residue" evidence="1">
    <location>
        <position position="1"/>
    </location>
</feature>
<organism evidence="1 2">
    <name type="scientific">Marmota monax</name>
    <name type="common">Woodchuck</name>
    <dbReference type="NCBI Taxonomy" id="9995"/>
    <lineage>
        <taxon>Eukaryota</taxon>
        <taxon>Metazoa</taxon>
        <taxon>Chordata</taxon>
        <taxon>Craniata</taxon>
        <taxon>Vertebrata</taxon>
        <taxon>Euteleostomi</taxon>
        <taxon>Mammalia</taxon>
        <taxon>Eutheria</taxon>
        <taxon>Euarchontoglires</taxon>
        <taxon>Glires</taxon>
        <taxon>Rodentia</taxon>
        <taxon>Sciuromorpha</taxon>
        <taxon>Sciuridae</taxon>
        <taxon>Xerinae</taxon>
        <taxon>Marmotini</taxon>
        <taxon>Marmota</taxon>
    </lineage>
</organism>
<sequence>LSRGYSLSEADILAPEKTVSLNISKVVTQMQKLEELKNQLTQMPKYSLKDMPCKST</sequence>
<dbReference type="Proteomes" id="UP000335636">
    <property type="component" value="Unassembled WGS sequence"/>
</dbReference>
<comment type="caution">
    <text evidence="1">The sequence shown here is derived from an EMBL/GenBank/DDBJ whole genome shotgun (WGS) entry which is preliminary data.</text>
</comment>
<keyword evidence="2" id="KW-1185">Reference proteome</keyword>
<reference evidence="1" key="1">
    <citation type="submission" date="2019-04" db="EMBL/GenBank/DDBJ databases">
        <authorList>
            <person name="Alioto T."/>
            <person name="Alioto T."/>
        </authorList>
    </citation>
    <scope>NUCLEOTIDE SEQUENCE [LARGE SCALE GENOMIC DNA]</scope>
</reference>